<reference evidence="1 2" key="1">
    <citation type="submission" date="2020-06" db="EMBL/GenBank/DDBJ databases">
        <title>Transcriptomic and genomic resources for Thalictrum thalictroides and T. hernandezii: Facilitating candidate gene discovery in an emerging model plant lineage.</title>
        <authorList>
            <person name="Arias T."/>
            <person name="Riano-Pachon D.M."/>
            <person name="Di Stilio V.S."/>
        </authorList>
    </citation>
    <scope>NUCLEOTIDE SEQUENCE [LARGE SCALE GENOMIC DNA]</scope>
    <source>
        <strain evidence="2">cv. WT478/WT964</strain>
        <tissue evidence="1">Leaves</tissue>
    </source>
</reference>
<accession>A0A7J6WMI8</accession>
<sequence>MYRFIFADNECLVETLKPVIDVIEKSERMTTTLDNVLKRFITLYHNIKTAHYAIRGMKNHIVYAIGKMVKEFEDLIYFVALFLHPLCKTMAMSRLMTGDKINRVALEVVKVWHSSKRDLVLLYKELINYKN</sequence>
<keyword evidence="2" id="KW-1185">Reference proteome</keyword>
<comment type="caution">
    <text evidence="1">The sequence shown here is derived from an EMBL/GenBank/DDBJ whole genome shotgun (WGS) entry which is preliminary data.</text>
</comment>
<protein>
    <submittedName>
        <fullName evidence="1">Uncharacterized protein</fullName>
    </submittedName>
</protein>
<gene>
    <name evidence="1" type="ORF">FRX31_012747</name>
</gene>
<dbReference type="Proteomes" id="UP000554482">
    <property type="component" value="Unassembled WGS sequence"/>
</dbReference>
<organism evidence="1 2">
    <name type="scientific">Thalictrum thalictroides</name>
    <name type="common">Rue-anemone</name>
    <name type="synonym">Anemone thalictroides</name>
    <dbReference type="NCBI Taxonomy" id="46969"/>
    <lineage>
        <taxon>Eukaryota</taxon>
        <taxon>Viridiplantae</taxon>
        <taxon>Streptophyta</taxon>
        <taxon>Embryophyta</taxon>
        <taxon>Tracheophyta</taxon>
        <taxon>Spermatophyta</taxon>
        <taxon>Magnoliopsida</taxon>
        <taxon>Ranunculales</taxon>
        <taxon>Ranunculaceae</taxon>
        <taxon>Thalictroideae</taxon>
        <taxon>Thalictrum</taxon>
    </lineage>
</organism>
<dbReference type="OrthoDB" id="3226942at2759"/>
<dbReference type="AlphaFoldDB" id="A0A7J6WMI8"/>
<evidence type="ECO:0000313" key="1">
    <source>
        <dbReference type="EMBL" id="KAF5197665.1"/>
    </source>
</evidence>
<name>A0A7J6WMI8_THATH</name>
<evidence type="ECO:0000313" key="2">
    <source>
        <dbReference type="Proteomes" id="UP000554482"/>
    </source>
</evidence>
<proteinExistence type="predicted"/>
<dbReference type="EMBL" id="JABWDY010014383">
    <property type="protein sequence ID" value="KAF5197665.1"/>
    <property type="molecule type" value="Genomic_DNA"/>
</dbReference>